<dbReference type="Proteomes" id="UP000216411">
    <property type="component" value="Unassembled WGS sequence"/>
</dbReference>
<evidence type="ECO:0000313" key="3">
    <source>
        <dbReference type="Proteomes" id="UP000216411"/>
    </source>
</evidence>
<keyword evidence="3" id="KW-1185">Reference proteome</keyword>
<dbReference type="RefSeq" id="WP_094377527.1">
    <property type="nucleotide sequence ID" value="NZ_NOKA02000014.1"/>
</dbReference>
<accession>A0A255IH98</accession>
<reference evidence="2 3" key="1">
    <citation type="journal article" date="2017" name="Genome Announc.">
        <title>Draft Genome Sequence of a Sporulating and Motile Strain of Lachnotalea glycerini Isolated from Water in Quebec City, Canada.</title>
        <authorList>
            <person name="Maheux A.F."/>
            <person name="Boudreau D.K."/>
            <person name="Berube E."/>
            <person name="Boissinot M."/>
            <person name="Raymond F."/>
            <person name="Brodeur S."/>
            <person name="Corbeil J."/>
            <person name="Isabel S."/>
            <person name="Omar R.F."/>
            <person name="Bergeron M.G."/>
        </authorList>
    </citation>
    <scope>NUCLEOTIDE SEQUENCE [LARGE SCALE GENOMIC DNA]</scope>
    <source>
        <strain evidence="2 3">CCRI-19302</strain>
    </source>
</reference>
<dbReference type="AlphaFoldDB" id="A0A255IH98"/>
<dbReference type="EMBL" id="NOKA02000014">
    <property type="protein sequence ID" value="RDY31498.1"/>
    <property type="molecule type" value="Genomic_DNA"/>
</dbReference>
<dbReference type="EMBL" id="QICS01000007">
    <property type="protein sequence ID" value="PXV89026.1"/>
    <property type="molecule type" value="Genomic_DNA"/>
</dbReference>
<reference evidence="2" key="3">
    <citation type="submission" date="2018-07" db="EMBL/GenBank/DDBJ databases">
        <authorList>
            <person name="Quirk P.G."/>
            <person name="Krulwich T.A."/>
        </authorList>
    </citation>
    <scope>NUCLEOTIDE SEQUENCE</scope>
    <source>
        <strain evidence="2">CCRI-19302</strain>
    </source>
</reference>
<protein>
    <submittedName>
        <fullName evidence="2">Endosialidase</fullName>
    </submittedName>
</protein>
<evidence type="ECO:0000313" key="4">
    <source>
        <dbReference type="Proteomes" id="UP000247523"/>
    </source>
</evidence>
<name>A0A255IH98_9FIRM</name>
<evidence type="ECO:0000313" key="2">
    <source>
        <dbReference type="EMBL" id="RDY31498.1"/>
    </source>
</evidence>
<organism evidence="1 4">
    <name type="scientific">Lachnotalea glycerini</name>
    <dbReference type="NCBI Taxonomy" id="1763509"/>
    <lineage>
        <taxon>Bacteria</taxon>
        <taxon>Bacillati</taxon>
        <taxon>Bacillota</taxon>
        <taxon>Clostridia</taxon>
        <taxon>Lachnospirales</taxon>
        <taxon>Lachnospiraceae</taxon>
        <taxon>Lachnotalea</taxon>
    </lineage>
</organism>
<proteinExistence type="predicted"/>
<sequence>MAVIKELIRSEADSTISFGDYTLKEKSKLQDFEHEGDLYKVKTYNEITKLERNGMFVYESVPGTAVNHMKVTETGVQFNVEGTEDAQITVELAEDTEYKIFIDDTNVGKMKTNLGGKLALSVELNKDSQSKVKIVKL</sequence>
<gene>
    <name evidence="1" type="ORF">C8E03_1072</name>
    <name evidence="2" type="ORF">CG710_009085</name>
</gene>
<reference evidence="1 4" key="2">
    <citation type="submission" date="2018-05" db="EMBL/GenBank/DDBJ databases">
        <title>Genomic Encyclopedia of Type Strains, Phase IV (KMG-IV): sequencing the most valuable type-strain genomes for metagenomic binning, comparative biology and taxonomic classification.</title>
        <authorList>
            <person name="Goeker M."/>
        </authorList>
    </citation>
    <scope>NUCLEOTIDE SEQUENCE [LARGE SCALE GENOMIC DNA]</scope>
    <source>
        <strain evidence="1 4">DSM 28816</strain>
    </source>
</reference>
<dbReference type="Proteomes" id="UP000247523">
    <property type="component" value="Unassembled WGS sequence"/>
</dbReference>
<comment type="caution">
    <text evidence="1">The sequence shown here is derived from an EMBL/GenBank/DDBJ whole genome shotgun (WGS) entry which is preliminary data.</text>
</comment>
<dbReference type="OrthoDB" id="1923633at2"/>
<evidence type="ECO:0000313" key="1">
    <source>
        <dbReference type="EMBL" id="PXV89026.1"/>
    </source>
</evidence>